<evidence type="ECO:0000256" key="1">
    <source>
        <dbReference type="ARBA" id="ARBA00000900"/>
    </source>
</evidence>
<sequence length="140" mass="15098">MVDLADLSSVDVLLAVVALVAVICAIIWAVRWAIGRRPVAKPKEATDEADGKSQGLLNKEVVVIDVDAAVCPICKWRMDDGGEKHRQLRPCGHVYHAECIGLWLQRGTTCPVCRATVAVGLTARWREAVSRALGVDTGVV</sequence>
<keyword evidence="11" id="KW-1185">Reference proteome</keyword>
<dbReference type="GO" id="GO:0016567">
    <property type="term" value="P:protein ubiquitination"/>
    <property type="evidence" value="ECO:0007669"/>
    <property type="project" value="UniProtKB-UniPathway"/>
</dbReference>
<protein>
    <recommendedName>
        <fullName evidence="2">RING-type E3 ubiquitin transferase</fullName>
        <ecNumber evidence="2">2.3.2.27</ecNumber>
    </recommendedName>
</protein>
<dbReference type="HOGENOM" id="CLU_013137_15_10_1"/>
<accession>A0A0D9V7A0</accession>
<dbReference type="GO" id="GO:0061630">
    <property type="term" value="F:ubiquitin protein ligase activity"/>
    <property type="evidence" value="ECO:0007669"/>
    <property type="project" value="UniProtKB-EC"/>
</dbReference>
<keyword evidence="8" id="KW-0812">Transmembrane</keyword>
<dbReference type="AlphaFoldDB" id="A0A0D9V7A0"/>
<comment type="similarity">
    <text evidence="6">Belongs to the RING-type zinc finger family. ATL subfamily.</text>
</comment>
<evidence type="ECO:0000313" key="10">
    <source>
        <dbReference type="EnsemblPlants" id="LPERR01G30630.1"/>
    </source>
</evidence>
<dbReference type="InterPro" id="IPR053238">
    <property type="entry name" value="RING-H2_zinc_finger"/>
</dbReference>
<comment type="catalytic activity">
    <reaction evidence="1">
        <text>S-ubiquitinyl-[E2 ubiquitin-conjugating enzyme]-L-cysteine + [acceptor protein]-L-lysine = [E2 ubiquitin-conjugating enzyme]-L-cysteine + N(6)-ubiquitinyl-[acceptor protein]-L-lysine.</text>
        <dbReference type="EC" id="2.3.2.27"/>
    </reaction>
</comment>
<evidence type="ECO:0000256" key="2">
    <source>
        <dbReference type="ARBA" id="ARBA00012483"/>
    </source>
</evidence>
<proteinExistence type="inferred from homology"/>
<dbReference type="InterPro" id="IPR013083">
    <property type="entry name" value="Znf_RING/FYVE/PHD"/>
</dbReference>
<dbReference type="PANTHER" id="PTHR14155:SF627">
    <property type="entry name" value="OS06G0192800 PROTEIN"/>
    <property type="match status" value="1"/>
</dbReference>
<keyword evidence="8" id="KW-1133">Transmembrane helix</keyword>
<reference evidence="11" key="2">
    <citation type="submission" date="2013-12" db="EMBL/GenBank/DDBJ databases">
        <authorList>
            <person name="Yu Y."/>
            <person name="Lee S."/>
            <person name="de Baynast K."/>
            <person name="Wissotski M."/>
            <person name="Liu L."/>
            <person name="Talag J."/>
            <person name="Goicoechea J."/>
            <person name="Angelova A."/>
            <person name="Jetty R."/>
            <person name="Kudrna D."/>
            <person name="Golser W."/>
            <person name="Rivera L."/>
            <person name="Zhang J."/>
            <person name="Wing R."/>
        </authorList>
    </citation>
    <scope>NUCLEOTIDE SEQUENCE</scope>
</reference>
<evidence type="ECO:0000259" key="9">
    <source>
        <dbReference type="PROSITE" id="PS50089"/>
    </source>
</evidence>
<dbReference type="PANTHER" id="PTHR14155">
    <property type="entry name" value="RING FINGER DOMAIN-CONTAINING"/>
    <property type="match status" value="1"/>
</dbReference>
<dbReference type="PROSITE" id="PS50089">
    <property type="entry name" value="ZF_RING_2"/>
    <property type="match status" value="1"/>
</dbReference>
<name>A0A0D9V7A0_9ORYZ</name>
<feature type="transmembrane region" description="Helical" evidence="8">
    <location>
        <begin position="12"/>
        <end position="34"/>
    </location>
</feature>
<dbReference type="SMART" id="SM00184">
    <property type="entry name" value="RING"/>
    <property type="match status" value="1"/>
</dbReference>
<dbReference type="UniPathway" id="UPA00143"/>
<reference evidence="10 11" key="1">
    <citation type="submission" date="2012-08" db="EMBL/GenBank/DDBJ databases">
        <title>Oryza genome evolution.</title>
        <authorList>
            <person name="Wing R.A."/>
        </authorList>
    </citation>
    <scope>NUCLEOTIDE SEQUENCE</scope>
</reference>
<evidence type="ECO:0000313" key="11">
    <source>
        <dbReference type="Proteomes" id="UP000032180"/>
    </source>
</evidence>
<feature type="domain" description="RING-type" evidence="9">
    <location>
        <begin position="71"/>
        <end position="114"/>
    </location>
</feature>
<keyword evidence="5" id="KW-0862">Zinc</keyword>
<dbReference type="GO" id="GO:0008270">
    <property type="term" value="F:zinc ion binding"/>
    <property type="evidence" value="ECO:0007669"/>
    <property type="project" value="UniProtKB-KW"/>
</dbReference>
<evidence type="ECO:0000256" key="7">
    <source>
        <dbReference type="PROSITE-ProRule" id="PRU00175"/>
    </source>
</evidence>
<dbReference type="InterPro" id="IPR001841">
    <property type="entry name" value="Znf_RING"/>
</dbReference>
<dbReference type="SUPFAM" id="SSF57850">
    <property type="entry name" value="RING/U-box"/>
    <property type="match status" value="1"/>
</dbReference>
<reference evidence="10" key="3">
    <citation type="submission" date="2015-04" db="UniProtKB">
        <authorList>
            <consortium name="EnsemblPlants"/>
        </authorList>
    </citation>
    <scope>IDENTIFICATION</scope>
</reference>
<dbReference type="Pfam" id="PF13639">
    <property type="entry name" value="zf-RING_2"/>
    <property type="match status" value="1"/>
</dbReference>
<dbReference type="Proteomes" id="UP000032180">
    <property type="component" value="Chromosome 1"/>
</dbReference>
<keyword evidence="3" id="KW-0479">Metal-binding</keyword>
<dbReference type="eggNOG" id="KOG0800">
    <property type="taxonomic scope" value="Eukaryota"/>
</dbReference>
<evidence type="ECO:0000256" key="3">
    <source>
        <dbReference type="ARBA" id="ARBA00022723"/>
    </source>
</evidence>
<dbReference type="STRING" id="77586.A0A0D9V7A0"/>
<dbReference type="Gene3D" id="3.30.40.10">
    <property type="entry name" value="Zinc/RING finger domain, C3HC4 (zinc finger)"/>
    <property type="match status" value="1"/>
</dbReference>
<evidence type="ECO:0000256" key="4">
    <source>
        <dbReference type="ARBA" id="ARBA00022771"/>
    </source>
</evidence>
<evidence type="ECO:0000256" key="5">
    <source>
        <dbReference type="ARBA" id="ARBA00022833"/>
    </source>
</evidence>
<organism evidence="10 11">
    <name type="scientific">Leersia perrieri</name>
    <dbReference type="NCBI Taxonomy" id="77586"/>
    <lineage>
        <taxon>Eukaryota</taxon>
        <taxon>Viridiplantae</taxon>
        <taxon>Streptophyta</taxon>
        <taxon>Embryophyta</taxon>
        <taxon>Tracheophyta</taxon>
        <taxon>Spermatophyta</taxon>
        <taxon>Magnoliopsida</taxon>
        <taxon>Liliopsida</taxon>
        <taxon>Poales</taxon>
        <taxon>Poaceae</taxon>
        <taxon>BOP clade</taxon>
        <taxon>Oryzoideae</taxon>
        <taxon>Oryzeae</taxon>
        <taxon>Oryzinae</taxon>
        <taxon>Leersia</taxon>
    </lineage>
</organism>
<evidence type="ECO:0000256" key="8">
    <source>
        <dbReference type="SAM" id="Phobius"/>
    </source>
</evidence>
<evidence type="ECO:0000256" key="6">
    <source>
        <dbReference type="ARBA" id="ARBA00024209"/>
    </source>
</evidence>
<dbReference type="EC" id="2.3.2.27" evidence="2"/>
<keyword evidence="4 7" id="KW-0863">Zinc-finger</keyword>
<dbReference type="Gramene" id="LPERR01G30630.1">
    <property type="protein sequence ID" value="LPERR01G30630.1"/>
    <property type="gene ID" value="LPERR01G30630"/>
</dbReference>
<keyword evidence="8" id="KW-0472">Membrane</keyword>
<dbReference type="EnsemblPlants" id="LPERR01G30630.1">
    <property type="protein sequence ID" value="LPERR01G30630.1"/>
    <property type="gene ID" value="LPERR01G30630"/>
</dbReference>